<evidence type="ECO:0000256" key="12">
    <source>
        <dbReference type="ARBA" id="ARBA00023163"/>
    </source>
</evidence>
<dbReference type="FunFam" id="1.10.10.1700:FF:000001">
    <property type="entry name" value="Histone-lysine N-methyltransferase"/>
    <property type="match status" value="1"/>
</dbReference>
<feature type="region of interest" description="Disordered" evidence="18">
    <location>
        <begin position="1580"/>
        <end position="1613"/>
    </location>
</feature>
<evidence type="ECO:0000313" key="20">
    <source>
        <dbReference type="Proteomes" id="UP001174136"/>
    </source>
</evidence>
<evidence type="ECO:0000313" key="19">
    <source>
        <dbReference type="EMBL" id="KAK0154793.1"/>
    </source>
</evidence>
<comment type="subcellular location">
    <subcellularLocation>
        <location evidence="2">Chromosome</location>
    </subcellularLocation>
    <subcellularLocation>
        <location evidence="1">Nucleus</location>
    </subcellularLocation>
</comment>
<evidence type="ECO:0000256" key="3">
    <source>
        <dbReference type="ARBA" id="ARBA00012187"/>
    </source>
</evidence>
<evidence type="ECO:0000256" key="11">
    <source>
        <dbReference type="ARBA" id="ARBA00023015"/>
    </source>
</evidence>
<sequence>MDGCTRMSVKELCETDDLATSLVLDPLLGFSTHKMNISPVPEVRRWGNLKETLLRFQRIHDFQATFEALTVGELAGDYFRELGAHRQELLRQHVYRYLGAFLLDSGVRIESCDRYSSETNGARITSTRHWYIGERVEVLLGCIAELSPADSAVLRAGVNDFSVMYSTRKRCAQLWLGPAAFINHGEKNGACVEVIRPIAPGDEITCYYGASFFGEGNEMCECCTCERKGEGHFKHRGKLPDCEETKECGSQAYRLRERRLVQKRGPARPAFLGSHSAIPSRNSFTQQMRRNALISKKLTQTKNWRKAKHRRSEKKQFSPSSAKHDWSVLSSQIKLKELRIRVQRHTVDFLLHCKDPKSKERALLLILEEVKPKDNHTKLDSINDTQASNEKANSSVSVRTLGEVNLKPFTLDSSGSSQDNGSTVTGISVSPLTVVDMSVVRPKMTTRTRSMIQNSGRIETGLGNTKDQVPVCLPKDIDKINKANVHKQKKMDNNVIKTQSVSVDDHSTGSSTGSHTINETCTAVKDHRPPRPVTQQIEQKATRSVSLANKTIQTNKHTGEVMGVLQSVPDKLVKNVGGKLPTLKKYVTVNLTRVKLPQSIEVEKDSDENEGLMEKGKIRTPPSDRILRIRPTTLTAQADAVVSVQKRGPEQTQAVSSEVSTTDGKRGQKEKTVCSEVSTTEGKRGAREMTEKAVNSEVSTADGKRGVREMAVNSDVSTAAGKRGVREMYFKPIDNVDLRNKWAPEPVNGPPCREEMADDKVIAIQQASGKEEGQVEKDVVENGSEELVKTVDSSKISVVEANSKSIQREGEESESNTEASGGNSSGNTREATDEKESVTSSQIVEDAIKMSASWEKQDIAIKQARVLLTDILKKVRSEKDKKSEVGIVRTEIPTSIHKGHGDVTQNIEISDQEPCQLQGDRDSRAVQKRHLRNLRTRPKQLVNTSENKEKADKLPNKEDDAKNELEVNQDSLQRLLKKKKSELAKSSDLLPPQQKSPTLSKSNVHPDSSSQTQSNIPLKKRMFRNSVDLDSEQTTSSPPSDQTTISPPSDQVSKEGTELNSPTEQALDTPDCTVGSGNVIRESKVRQRKGEAQKLTGWAAKQNFFVKGLRYKALEIHQTRMLRNMNKMVKVEKKEGDGVDHGLTHTEDKQDDKTFKPNHENNQNPNTGTEDGDNSSLPTGMDKEMEQFKIRFKRKRGRVWEMEKLKHEKWSLEKLKRGDSPTCDPFKAIMDSVSVLNMEMEAAQAHVKASIRSKDNLHHLKKRAQRLINSQANVFSTSLNSDLSQVLDSKTATVESKDDLNAQVFMDKQQLEKCTINRNAIETTLFVGQKTKTEDHIIKSSCRFESELKPKLKLEGILLPRIKLRRKDDDIWEVESHDETELETKPKVERQAKQDCMDNCPGLGKEKDSTVKLKEESPHFSLSLSPLSLYSPVNDSAAAQATVSSPDRMMERSVAEMSSVGRRPRHRVERTRQSTTIETPTTSCLSHTLQQIDNSLSRLSEGLCESQALEKTACLSASASVIQPLSHSPPFSSQDSMFTNDPSFSNCCDDDLLDFQCLNFEGYYHTQECLPTSPSDLCPLDPPTDPFSSPLSHSPSDAWDAETPYLGSPSPGNNFNSEDLPFLPNLVSSKGDCVPLDYTVKDNPRDKMPLNSNFSFPSLSSSEAAAMDRFLNKNPGTRSLSKEESKAHPMTQGSKPQPFGEGLITATSQSQMNQSNPSSQGANFKTIASTGQPRSLSHLRSQGPFHRVNIPNKPKIFPMNQHNAAPQSCSTKSVYSHQSANKFHSSQLFNVKNPTPTDNLFNLQDKNSSVIHRVKYQGGKQTLCSAPCKDNVAIGSPPAMFKRLSDREKNQHGDKAGASTDYCKGNFVSQGFTSDKGVVHHYNSNNPVMTNSHSNQGNSVFTQSFMKSRTLSDKPQSIENNFVHTNFATLPRPFFFPSKVPESYGPTQGKNLIGDRSQTLAPDKHQQSYAQHDPFDFTHGPPDSPSLFQHNMHQVSHSALPGTPASANKNQSSPSTPFPQAYHGHPYVLNFSGDHSLTLGLRDGAESLTCSGLGPTNYTYHCLMEPSGTQGRLVLEPCGPQLSNAAPFPPGAMSGFKSHEDSCKKDTQPQGHPGDHPSTSHYGPSTSSHSMGSTKPKRVRLVVTDGTVDLDLQYSD</sequence>
<protein>
    <recommendedName>
        <fullName evidence="14">[histone H4]-N-methyl-L-lysine20 N-methyltransferase KMT5B</fullName>
        <ecNumber evidence="3">2.1.1.361</ecNumber>
        <ecNumber evidence="4">2.1.1.362</ecNumber>
    </recommendedName>
    <alternativeName>
        <fullName evidence="15">[histone H4]-lysine20 N-methyltransferase KMT5B</fullName>
    </alternativeName>
</protein>
<feature type="compositionally biased region" description="Low complexity" evidence="18">
    <location>
        <begin position="1649"/>
        <end position="1658"/>
    </location>
</feature>
<name>A0AA47N9A1_MERPO</name>
<dbReference type="EMBL" id="JAOPHQ010000341">
    <property type="protein sequence ID" value="KAK0154793.1"/>
    <property type="molecule type" value="Genomic_DNA"/>
</dbReference>
<dbReference type="SUPFAM" id="SSF82199">
    <property type="entry name" value="SET domain"/>
    <property type="match status" value="1"/>
</dbReference>
<evidence type="ECO:0000256" key="13">
    <source>
        <dbReference type="ARBA" id="ARBA00023242"/>
    </source>
</evidence>
<feature type="region of interest" description="Disordered" evidence="18">
    <location>
        <begin position="643"/>
        <end position="670"/>
    </location>
</feature>
<feature type="region of interest" description="Disordered" evidence="18">
    <location>
        <begin position="301"/>
        <end position="321"/>
    </location>
</feature>
<dbReference type="GO" id="GO:0140941">
    <property type="term" value="F:histone H4K20me methyltransferase activity"/>
    <property type="evidence" value="ECO:0007669"/>
    <property type="project" value="UniProtKB-EC"/>
</dbReference>
<evidence type="ECO:0000256" key="18">
    <source>
        <dbReference type="SAM" id="MobiDB-lite"/>
    </source>
</evidence>
<evidence type="ECO:0000256" key="6">
    <source>
        <dbReference type="ARBA" id="ARBA00022491"/>
    </source>
</evidence>
<feature type="region of interest" description="Disordered" evidence="18">
    <location>
        <begin position="1673"/>
        <end position="1702"/>
    </location>
</feature>
<evidence type="ECO:0000256" key="7">
    <source>
        <dbReference type="ARBA" id="ARBA00022603"/>
    </source>
</evidence>
<dbReference type="PANTHER" id="PTHR12977">
    <property type="entry name" value="SUPPRESSOR OF VARIEGATION 4-20-RELATED"/>
    <property type="match status" value="1"/>
</dbReference>
<keyword evidence="20" id="KW-1185">Reference proteome</keyword>
<dbReference type="GO" id="GO:0032259">
    <property type="term" value="P:methylation"/>
    <property type="evidence" value="ECO:0007669"/>
    <property type="project" value="UniProtKB-KW"/>
</dbReference>
<dbReference type="EC" id="2.1.1.361" evidence="3"/>
<evidence type="ECO:0000256" key="14">
    <source>
        <dbReference type="ARBA" id="ARBA00031786"/>
    </source>
</evidence>
<feature type="region of interest" description="Disordered" evidence="18">
    <location>
        <begin position="982"/>
        <end position="1076"/>
    </location>
</feature>
<comment type="catalytic activity">
    <reaction evidence="17">
        <text>N(6)-methyl-L-lysyl(20)-[histone H4] + S-adenosyl-L-methionine = N(6),N(6)-dimethyl-L-lysyl(20)-[histone H4] + S-adenosyl-L-homocysteine + H(+)</text>
        <dbReference type="Rhea" id="RHEA:60348"/>
        <dbReference type="Rhea" id="RHEA-COMP:15555"/>
        <dbReference type="Rhea" id="RHEA-COMP:15556"/>
        <dbReference type="ChEBI" id="CHEBI:15378"/>
        <dbReference type="ChEBI" id="CHEBI:57856"/>
        <dbReference type="ChEBI" id="CHEBI:59789"/>
        <dbReference type="ChEBI" id="CHEBI:61929"/>
        <dbReference type="ChEBI" id="CHEBI:61976"/>
        <dbReference type="EC" id="2.1.1.362"/>
    </reaction>
    <physiologicalReaction direction="left-to-right" evidence="17">
        <dbReference type="Rhea" id="RHEA:60349"/>
    </physiologicalReaction>
</comment>
<dbReference type="PANTHER" id="PTHR12977:SF4">
    <property type="entry name" value="HISTONE-LYSINE N-METHYLTRANSFERASE KMT5B"/>
    <property type="match status" value="1"/>
</dbReference>
<comment type="catalytic activity">
    <reaction evidence="16">
        <text>N(6),N(6)-dimethyl-L-lysyl(20)-[histone H4] + S-adenosyl-L-methionine = N(6),N(6),N(6)-trimethyl-L-lysyl(20)-[histone H4] + S-adenosyl-L-homocysteine + H(+)</text>
        <dbReference type="Rhea" id="RHEA:61992"/>
        <dbReference type="Rhea" id="RHEA-COMP:15556"/>
        <dbReference type="Rhea" id="RHEA-COMP:15998"/>
        <dbReference type="ChEBI" id="CHEBI:15378"/>
        <dbReference type="ChEBI" id="CHEBI:57856"/>
        <dbReference type="ChEBI" id="CHEBI:59789"/>
        <dbReference type="ChEBI" id="CHEBI:61961"/>
        <dbReference type="ChEBI" id="CHEBI:61976"/>
    </reaction>
    <physiologicalReaction direction="left-to-right" evidence="16">
        <dbReference type="Rhea" id="RHEA:61993"/>
    </physiologicalReaction>
</comment>
<feature type="compositionally biased region" description="Low complexity" evidence="18">
    <location>
        <begin position="1032"/>
        <end position="1050"/>
    </location>
</feature>
<feature type="compositionally biased region" description="Basic residues" evidence="18">
    <location>
        <begin position="303"/>
        <end position="313"/>
    </location>
</feature>
<evidence type="ECO:0000256" key="16">
    <source>
        <dbReference type="ARBA" id="ARBA00048602"/>
    </source>
</evidence>
<keyword evidence="7" id="KW-0489">Methyltransferase</keyword>
<feature type="region of interest" description="Disordered" evidence="18">
    <location>
        <begin position="916"/>
        <end position="965"/>
    </location>
</feature>
<feature type="compositionally biased region" description="Polar residues" evidence="18">
    <location>
        <begin position="1986"/>
        <end position="1997"/>
    </location>
</feature>
<feature type="region of interest" description="Disordered" evidence="18">
    <location>
        <begin position="1961"/>
        <end position="2021"/>
    </location>
</feature>
<dbReference type="Gene3D" id="2.170.270.10">
    <property type="entry name" value="SET domain"/>
    <property type="match status" value="1"/>
</dbReference>
<dbReference type="Proteomes" id="UP001174136">
    <property type="component" value="Unassembled WGS sequence"/>
</dbReference>
<dbReference type="InterPro" id="IPR041938">
    <property type="entry name" value="Hist-Lys_N-MTase_N"/>
</dbReference>
<feature type="compositionally biased region" description="Polar residues" evidence="18">
    <location>
        <begin position="1586"/>
        <end position="1595"/>
    </location>
</feature>
<keyword evidence="5" id="KW-0158">Chromosome</keyword>
<dbReference type="InterPro" id="IPR039977">
    <property type="entry name" value="Suv4-20/Set9"/>
</dbReference>
<feature type="compositionally biased region" description="Basic and acidic residues" evidence="18">
    <location>
        <begin position="1639"/>
        <end position="1648"/>
    </location>
</feature>
<keyword evidence="10" id="KW-0156">Chromatin regulator</keyword>
<evidence type="ECO:0000256" key="5">
    <source>
        <dbReference type="ARBA" id="ARBA00022454"/>
    </source>
</evidence>
<keyword evidence="6" id="KW-0678">Repressor</keyword>
<evidence type="ECO:0000256" key="15">
    <source>
        <dbReference type="ARBA" id="ARBA00031835"/>
    </source>
</evidence>
<feature type="region of interest" description="Disordered" evidence="18">
    <location>
        <begin position="1456"/>
        <end position="1479"/>
    </location>
</feature>
<feature type="compositionally biased region" description="Polar residues" evidence="18">
    <location>
        <begin position="1160"/>
        <end position="1178"/>
    </location>
</feature>
<feature type="compositionally biased region" description="Basic residues" evidence="18">
    <location>
        <begin position="926"/>
        <end position="938"/>
    </location>
</feature>
<keyword evidence="13" id="KW-0539">Nucleus</keyword>
<keyword evidence="12" id="KW-0804">Transcription</keyword>
<dbReference type="GO" id="GO:0140944">
    <property type="term" value="F:histone H4K20 monomethyltransferase activity"/>
    <property type="evidence" value="ECO:0007669"/>
    <property type="project" value="UniProtKB-EC"/>
</dbReference>
<keyword evidence="8" id="KW-0808">Transferase</keyword>
<reference evidence="19" key="1">
    <citation type="journal article" date="2023" name="Front. Mar. Sci.">
        <title>A new Merluccius polli reference genome to investigate the effects of global change in West African waters.</title>
        <authorList>
            <person name="Mateo J.L."/>
            <person name="Blanco-Fernandez C."/>
            <person name="Garcia-Vazquez E."/>
            <person name="Machado-Schiaffino G."/>
        </authorList>
    </citation>
    <scope>NUCLEOTIDE SEQUENCE</scope>
    <source>
        <strain evidence="19">C29</strain>
        <tissue evidence="19">Fin</tissue>
    </source>
</reference>
<feature type="region of interest" description="Disordered" evidence="18">
    <location>
        <begin position="1135"/>
        <end position="1183"/>
    </location>
</feature>
<dbReference type="InterPro" id="IPR025790">
    <property type="entry name" value="Suv4-20_animal"/>
</dbReference>
<feature type="compositionally biased region" description="Polar residues" evidence="18">
    <location>
        <begin position="816"/>
        <end position="829"/>
    </location>
</feature>
<feature type="compositionally biased region" description="Polar residues" evidence="18">
    <location>
        <begin position="2117"/>
        <end position="2133"/>
    </location>
</feature>
<feature type="compositionally biased region" description="Basic and acidic residues" evidence="18">
    <location>
        <begin position="2097"/>
        <end position="2107"/>
    </location>
</feature>
<evidence type="ECO:0000256" key="17">
    <source>
        <dbReference type="ARBA" id="ARBA00048710"/>
    </source>
</evidence>
<comment type="caution">
    <text evidence="19">The sequence shown here is derived from an EMBL/GenBank/DDBJ whole genome shotgun (WGS) entry which is preliminary data.</text>
</comment>
<dbReference type="FunFam" id="2.170.270.10:FF:000006">
    <property type="entry name" value="Histone-lysine N-methyltransferase"/>
    <property type="match status" value="1"/>
</dbReference>
<evidence type="ECO:0000256" key="9">
    <source>
        <dbReference type="ARBA" id="ARBA00022691"/>
    </source>
</evidence>
<feature type="region of interest" description="Disordered" evidence="18">
    <location>
        <begin position="800"/>
        <end position="840"/>
    </location>
</feature>
<feature type="compositionally biased region" description="Basic and acidic residues" evidence="18">
    <location>
        <begin position="1135"/>
        <end position="1159"/>
    </location>
</feature>
<evidence type="ECO:0000256" key="4">
    <source>
        <dbReference type="ARBA" id="ARBA00012188"/>
    </source>
</evidence>
<accession>A0AA47N9A1</accession>
<evidence type="ECO:0000256" key="10">
    <source>
        <dbReference type="ARBA" id="ARBA00022853"/>
    </source>
</evidence>
<proteinExistence type="predicted"/>
<dbReference type="InterPro" id="IPR046341">
    <property type="entry name" value="SET_dom_sf"/>
</dbReference>
<feature type="compositionally biased region" description="Polar residues" evidence="18">
    <location>
        <begin position="2005"/>
        <end position="2015"/>
    </location>
</feature>
<gene>
    <name evidence="19" type="primary">kmt5c</name>
    <name evidence="19" type="ORF">N1851_002893</name>
</gene>
<feature type="region of interest" description="Disordered" evidence="18">
    <location>
        <begin position="1638"/>
        <end position="1658"/>
    </location>
</feature>
<keyword evidence="11" id="KW-0805">Transcription regulation</keyword>
<evidence type="ECO:0000256" key="8">
    <source>
        <dbReference type="ARBA" id="ARBA00022679"/>
    </source>
</evidence>
<feature type="compositionally biased region" description="Basic and acidic residues" evidence="18">
    <location>
        <begin position="946"/>
        <end position="965"/>
    </location>
</feature>
<dbReference type="Gene3D" id="1.10.10.1700">
    <property type="entry name" value="Histone-lysine N-methyltransferase"/>
    <property type="match status" value="1"/>
</dbReference>
<evidence type="ECO:0000256" key="1">
    <source>
        <dbReference type="ARBA" id="ARBA00004123"/>
    </source>
</evidence>
<dbReference type="GO" id="GO:0005634">
    <property type="term" value="C:nucleus"/>
    <property type="evidence" value="ECO:0007669"/>
    <property type="project" value="UniProtKB-SubCell"/>
</dbReference>
<feature type="region of interest" description="Disordered" evidence="18">
    <location>
        <begin position="2085"/>
        <end position="2156"/>
    </location>
</feature>
<dbReference type="GO" id="GO:0005694">
    <property type="term" value="C:chromosome"/>
    <property type="evidence" value="ECO:0007669"/>
    <property type="project" value="UniProtKB-SubCell"/>
</dbReference>
<keyword evidence="9" id="KW-0949">S-adenosyl-L-methionine</keyword>
<organism evidence="19 20">
    <name type="scientific">Merluccius polli</name>
    <name type="common">Benguela hake</name>
    <name type="synonym">Merluccius cadenati</name>
    <dbReference type="NCBI Taxonomy" id="89951"/>
    <lineage>
        <taxon>Eukaryota</taxon>
        <taxon>Metazoa</taxon>
        <taxon>Chordata</taxon>
        <taxon>Craniata</taxon>
        <taxon>Vertebrata</taxon>
        <taxon>Euteleostomi</taxon>
        <taxon>Actinopterygii</taxon>
        <taxon>Neopterygii</taxon>
        <taxon>Teleostei</taxon>
        <taxon>Neoteleostei</taxon>
        <taxon>Acanthomorphata</taxon>
        <taxon>Zeiogadaria</taxon>
        <taxon>Gadariae</taxon>
        <taxon>Gadiformes</taxon>
        <taxon>Gadoidei</taxon>
        <taxon>Merlucciidae</taxon>
        <taxon>Merluccius</taxon>
    </lineage>
</organism>
<feature type="compositionally biased region" description="Polar residues" evidence="18">
    <location>
        <begin position="650"/>
        <end position="662"/>
    </location>
</feature>
<feature type="compositionally biased region" description="Polar residues" evidence="18">
    <location>
        <begin position="993"/>
        <end position="1016"/>
    </location>
</feature>
<evidence type="ECO:0000256" key="2">
    <source>
        <dbReference type="ARBA" id="ARBA00004286"/>
    </source>
</evidence>
<dbReference type="PROSITE" id="PS51570">
    <property type="entry name" value="SAM_MT43_SUVAR420_2"/>
    <property type="match status" value="1"/>
</dbReference>
<dbReference type="EC" id="2.1.1.362" evidence="4"/>